<dbReference type="EMBL" id="CM042036">
    <property type="protein sequence ID" value="KAI3744387.1"/>
    <property type="molecule type" value="Genomic_DNA"/>
</dbReference>
<reference evidence="1 2" key="2">
    <citation type="journal article" date="2022" name="Mol. Ecol. Resour.">
        <title>The genomes of chicory, endive, great burdock and yacon provide insights into Asteraceae paleo-polyploidization history and plant inulin production.</title>
        <authorList>
            <person name="Fan W."/>
            <person name="Wang S."/>
            <person name="Wang H."/>
            <person name="Wang A."/>
            <person name="Jiang F."/>
            <person name="Liu H."/>
            <person name="Zhao H."/>
            <person name="Xu D."/>
            <person name="Zhang Y."/>
        </authorList>
    </citation>
    <scope>NUCLEOTIDE SEQUENCE [LARGE SCALE GENOMIC DNA]</scope>
    <source>
        <strain evidence="2">cv. Yunnan</strain>
        <tissue evidence="1">Leaves</tissue>
    </source>
</reference>
<evidence type="ECO:0000313" key="2">
    <source>
        <dbReference type="Proteomes" id="UP001056120"/>
    </source>
</evidence>
<proteinExistence type="predicted"/>
<protein>
    <submittedName>
        <fullName evidence="1">Uncharacterized protein</fullName>
    </submittedName>
</protein>
<dbReference type="Proteomes" id="UP001056120">
    <property type="component" value="Linkage Group LG19"/>
</dbReference>
<reference evidence="2" key="1">
    <citation type="journal article" date="2022" name="Mol. Ecol. Resour.">
        <title>The genomes of chicory, endive, great burdock and yacon provide insights into Asteraceae palaeo-polyploidization history and plant inulin production.</title>
        <authorList>
            <person name="Fan W."/>
            <person name="Wang S."/>
            <person name="Wang H."/>
            <person name="Wang A."/>
            <person name="Jiang F."/>
            <person name="Liu H."/>
            <person name="Zhao H."/>
            <person name="Xu D."/>
            <person name="Zhang Y."/>
        </authorList>
    </citation>
    <scope>NUCLEOTIDE SEQUENCE [LARGE SCALE GENOMIC DNA]</scope>
    <source>
        <strain evidence="2">cv. Yunnan</strain>
    </source>
</reference>
<sequence length="69" mass="7746">MLIREVLMTCADFTVKLMVDDGVTMKTVVFCLRLGSGVSFTMVEDDVGCLYGGGRIREQQVVVTRLWQQ</sequence>
<evidence type="ECO:0000313" key="1">
    <source>
        <dbReference type="EMBL" id="KAI3744387.1"/>
    </source>
</evidence>
<gene>
    <name evidence="1" type="ORF">L1987_57467</name>
</gene>
<keyword evidence="2" id="KW-1185">Reference proteome</keyword>
<comment type="caution">
    <text evidence="1">The sequence shown here is derived from an EMBL/GenBank/DDBJ whole genome shotgun (WGS) entry which is preliminary data.</text>
</comment>
<organism evidence="1 2">
    <name type="scientific">Smallanthus sonchifolius</name>
    <dbReference type="NCBI Taxonomy" id="185202"/>
    <lineage>
        <taxon>Eukaryota</taxon>
        <taxon>Viridiplantae</taxon>
        <taxon>Streptophyta</taxon>
        <taxon>Embryophyta</taxon>
        <taxon>Tracheophyta</taxon>
        <taxon>Spermatophyta</taxon>
        <taxon>Magnoliopsida</taxon>
        <taxon>eudicotyledons</taxon>
        <taxon>Gunneridae</taxon>
        <taxon>Pentapetalae</taxon>
        <taxon>asterids</taxon>
        <taxon>campanulids</taxon>
        <taxon>Asterales</taxon>
        <taxon>Asteraceae</taxon>
        <taxon>Asteroideae</taxon>
        <taxon>Heliantheae alliance</taxon>
        <taxon>Millerieae</taxon>
        <taxon>Smallanthus</taxon>
    </lineage>
</organism>
<name>A0ACB9DDJ9_9ASTR</name>
<accession>A0ACB9DDJ9</accession>